<feature type="domain" description="Ig-like" evidence="17">
    <location>
        <begin position="154"/>
        <end position="241"/>
    </location>
</feature>
<evidence type="ECO:0000256" key="16">
    <source>
        <dbReference type="SAM" id="Phobius"/>
    </source>
</evidence>
<keyword evidence="5" id="KW-0677">Repeat</keyword>
<keyword evidence="6" id="KW-0130">Cell adhesion</keyword>
<keyword evidence="9" id="KW-0770">Synapse</keyword>
<dbReference type="CDD" id="cd00096">
    <property type="entry name" value="Ig"/>
    <property type="match status" value="1"/>
</dbReference>
<feature type="compositionally biased region" description="Polar residues" evidence="15">
    <location>
        <begin position="1483"/>
        <end position="1496"/>
    </location>
</feature>
<sequence length="1700" mass="188833">MRKDCGRYSVLPNGELLIRNAMISDGFKSYRCLTKHTLSGDIQLSSTSGRLIITDPQGTQQPRLSDTRSSINVRQGSSAELTCVAQAYPLPNYKWYKKDGVRLVPVNAKAGVILLSGSLYFQQVSVRDSGTYVCVVNNSAGEKRMESSLTVTAPLSAHLHPKRILVDAEKPVTLKCNISGYPVDSVTWLKDTRSLGDNNGRVRMLTRDIIHINSVGREDRGVYQCFVRNADDSAQASAELVLGETAPSFHETFTERTLRPGPSVSFQCAASGTPLPQVTWSLDGYPVPDNDRVRVGDYVSRNGDVISHVNISSVRIEDGGLYSCVARNDVGEIRHAGRLNVYGPPMIRTMPDLSVVAGEKTSIQCRVAGYPIDEIMWEKDGRRLPTNRRQQVFPNGTLFIEQVQRHEDEGTYVCSARASESPTVDGRLKITVKEKPVIMPFSFPSENLKEGMKIYGMCAVSAGDPPFHISWLKDGRPLSVSDTDVTIQMIGQDFSSLSIDSATTRNSGHYTCVVKNDVSTVNYTAVLTIHVPPRWRLEPADTSVLVSRSVSLHCQADGFPQPQIRWEKASDASARDYRPISTSYHHQIFENGSLTIQDVTQEDAGYYLCQATNGIGPGLSSVVTLSVHESPRFETKFRTQMVKKGDDVTLSCSVSGDPPLSITWTRDKQPLNLDTEPRFQVTQTASGDSRLKSTLRVTSVGRVDSALYTCLASNMYGEDDTNIQLIVQEQPDAPREVQISETGSRLVRLSWEPPFSGNSLITQYVLHIRENGSTPPAPSRNMSVPGTETSVDVTGLRPATGYDVYLIAENVIGASGPGRNFHFKTEEEVPEGPPLRVQAEAVSSDALTITWELPEKRLRNGNVKGFYVGYKDTNSSDPYQYKTVDLTPQKDLRQSTDLRGLSPHSHYSIVVQAFNLKGAGPRSDPVVAMTMEDVPSSPPQKVDCMALTSQTIKVTWQLPPPSSIHGVLKGYKVFYRTADDWQEIEDQEILINVPDKETLLKTLEKFTNYSISVLAFTGRGDGVLSEPVFCRTMEDVPSPPADIKALPMLPDAILLSWQPPEQPNGVLQQYTLYQRTTLNGRQETKKHTLSPFQHYYEALRLERSKRYEFWVTSSTSAGESEGTRVLSQTTSDTIPARIASFSQQVSTRRKSSTQLPCKAVGIPAAERIWTFKSQAIRDRRRTKFLNNGSLLLEDVDDEDAGNYSCRVQNVYGADEIAFMLNVRAKHLNGRALPAPSSISVIGETLSSLEIKWAVDSRGRTKTKGFLIRHKREYGQWEETRTSSKVTSYTLQNLQCGTKYYIYVAAVGKNGEGEPSEIVTAKTEGDAPVAPHKDVFLSSNSTSLVAHLRAWEDGGCGIKSFVVRFRRQHTSEWKVASSSAAQEKVEVRDLSPGTWYSVRVTAHNVAGSTVAEYEIATLTMDGSTVAPVLVLESRESANIWEDVNIIVPVVAAVIALTVVIGVAVCVCVKKRHGAEDYYERRGGNANTTPLMSNQPAKKSTEGTPAPIRETSMYQTCGPKASITTGIQDPNVVAEQGHYYEDDITPYATFRLPGCESDTESSHETLREMQTFGHQQHYGARRSFPSTAHLQEQRILNQDIDQYQKIVECPTSDAKFPSPRPSVMYSTPTKFREVAVAEVEDEENKELYRRWICLIEPYWTGEPMENDADGEFERQQHELVEDLLLKQEMSEAECDWDRNECY</sequence>
<comment type="caution">
    <text evidence="19">The sequence shown here is derived from an EMBL/GenBank/DDBJ whole genome shotgun (WGS) entry which is preliminary data.</text>
</comment>
<feature type="compositionally biased region" description="Polar residues" evidence="15">
    <location>
        <begin position="780"/>
        <end position="792"/>
    </location>
</feature>
<evidence type="ECO:0000313" key="20">
    <source>
        <dbReference type="Proteomes" id="UP000827092"/>
    </source>
</evidence>
<dbReference type="CDD" id="cd00063">
    <property type="entry name" value="FN3"/>
    <property type="match status" value="6"/>
</dbReference>
<dbReference type="FunFam" id="2.60.40.10:FF:000032">
    <property type="entry name" value="palladin isoform X1"/>
    <property type="match status" value="1"/>
</dbReference>
<dbReference type="Pfam" id="PF25059">
    <property type="entry name" value="FN3_DSCAM-DSCAML_C"/>
    <property type="match status" value="1"/>
</dbReference>
<organism evidence="19 20">
    <name type="scientific">Oedothorax gibbosus</name>
    <dbReference type="NCBI Taxonomy" id="931172"/>
    <lineage>
        <taxon>Eukaryota</taxon>
        <taxon>Metazoa</taxon>
        <taxon>Ecdysozoa</taxon>
        <taxon>Arthropoda</taxon>
        <taxon>Chelicerata</taxon>
        <taxon>Arachnida</taxon>
        <taxon>Araneae</taxon>
        <taxon>Araneomorphae</taxon>
        <taxon>Entelegynae</taxon>
        <taxon>Araneoidea</taxon>
        <taxon>Linyphiidae</taxon>
        <taxon>Erigoninae</taxon>
        <taxon>Oedothorax</taxon>
    </lineage>
</organism>
<dbReference type="PANTHER" id="PTHR44170:SF56">
    <property type="entry name" value="FIBRONECTIN TYPE-III DOMAIN-CONTAINING PROTEIN"/>
    <property type="match status" value="1"/>
</dbReference>
<feature type="domain" description="Ig-like" evidence="17">
    <location>
        <begin position="436"/>
        <end position="528"/>
    </location>
</feature>
<evidence type="ECO:0000256" key="12">
    <source>
        <dbReference type="ARBA" id="ARBA00023180"/>
    </source>
</evidence>
<keyword evidence="3 16" id="KW-0812">Transmembrane</keyword>
<evidence type="ECO:0000256" key="1">
    <source>
        <dbReference type="ARBA" id="ARBA00004251"/>
    </source>
</evidence>
<dbReference type="CDD" id="cd20958">
    <property type="entry name" value="IgI_5_Dscam"/>
    <property type="match status" value="1"/>
</dbReference>
<dbReference type="InterPro" id="IPR036116">
    <property type="entry name" value="FN3_sf"/>
</dbReference>
<evidence type="ECO:0000256" key="3">
    <source>
        <dbReference type="ARBA" id="ARBA00022692"/>
    </source>
</evidence>
<feature type="domain" description="Fibronectin type-III" evidence="18">
    <location>
        <begin position="1039"/>
        <end position="1133"/>
    </location>
</feature>
<dbReference type="Pfam" id="PF13927">
    <property type="entry name" value="Ig_3"/>
    <property type="match status" value="3"/>
</dbReference>
<feature type="region of interest" description="Disordered" evidence="15">
    <location>
        <begin position="772"/>
        <end position="792"/>
    </location>
</feature>
<evidence type="ECO:0000256" key="15">
    <source>
        <dbReference type="SAM" id="MobiDB-lite"/>
    </source>
</evidence>
<dbReference type="InterPro" id="IPR013783">
    <property type="entry name" value="Ig-like_fold"/>
</dbReference>
<dbReference type="GO" id="GO:0005886">
    <property type="term" value="C:plasma membrane"/>
    <property type="evidence" value="ECO:0007669"/>
    <property type="project" value="UniProtKB-SubCell"/>
</dbReference>
<dbReference type="InterPro" id="IPR013098">
    <property type="entry name" value="Ig_I-set"/>
</dbReference>
<comment type="subcellular location">
    <subcellularLocation>
        <location evidence="1">Cell membrane</location>
        <topology evidence="1">Single-pass type I membrane protein</topology>
    </subcellularLocation>
    <subcellularLocation>
        <location evidence="14">Synapse</location>
    </subcellularLocation>
</comment>
<dbReference type="FunFam" id="2.60.40.10:FF:000120">
    <property type="entry name" value="Down syndrome cell adhesion molecule like 1"/>
    <property type="match status" value="1"/>
</dbReference>
<dbReference type="GO" id="GO:0098609">
    <property type="term" value="P:cell-cell adhesion"/>
    <property type="evidence" value="ECO:0007669"/>
    <property type="project" value="TreeGrafter"/>
</dbReference>
<dbReference type="SMART" id="SM00406">
    <property type="entry name" value="IGv"/>
    <property type="match status" value="5"/>
</dbReference>
<dbReference type="InterPro" id="IPR056754">
    <property type="entry name" value="DSCAM/DSCAML_C"/>
</dbReference>
<feature type="domain" description="Fibronectin type-III" evidence="18">
    <location>
        <begin position="733"/>
        <end position="828"/>
    </location>
</feature>
<dbReference type="Proteomes" id="UP000827092">
    <property type="component" value="Unassembled WGS sequence"/>
</dbReference>
<keyword evidence="8 16" id="KW-1133">Transmembrane helix</keyword>
<keyword evidence="7" id="KW-0524">Neurogenesis</keyword>
<keyword evidence="20" id="KW-1185">Reference proteome</keyword>
<evidence type="ECO:0000256" key="13">
    <source>
        <dbReference type="ARBA" id="ARBA00023319"/>
    </source>
</evidence>
<feature type="domain" description="Fibronectin type-III" evidence="18">
    <location>
        <begin position="1234"/>
        <end position="1325"/>
    </location>
</feature>
<dbReference type="GO" id="GO:0009653">
    <property type="term" value="P:anatomical structure morphogenesis"/>
    <property type="evidence" value="ECO:0007669"/>
    <property type="project" value="UniProtKB-ARBA"/>
</dbReference>
<feature type="domain" description="Ig-like" evidence="17">
    <location>
        <begin position="247"/>
        <end position="340"/>
    </location>
</feature>
<dbReference type="PROSITE" id="PS50853">
    <property type="entry name" value="FN3"/>
    <property type="match status" value="6"/>
</dbReference>
<dbReference type="FunFam" id="2.60.40.10:FF:000719">
    <property type="entry name" value="nephrin isoform X1"/>
    <property type="match status" value="1"/>
</dbReference>
<evidence type="ECO:0008006" key="21">
    <source>
        <dbReference type="Google" id="ProtNLM"/>
    </source>
</evidence>
<feature type="region of interest" description="Disordered" evidence="15">
    <location>
        <begin position="1478"/>
        <end position="1508"/>
    </location>
</feature>
<dbReference type="InterPro" id="IPR003598">
    <property type="entry name" value="Ig_sub2"/>
</dbReference>
<dbReference type="FunFam" id="2.60.40.10:FF:000333">
    <property type="entry name" value="Down syndrome cell adhesion molecule"/>
    <property type="match status" value="1"/>
</dbReference>
<evidence type="ECO:0000256" key="4">
    <source>
        <dbReference type="ARBA" id="ARBA00022729"/>
    </source>
</evidence>
<dbReference type="SMART" id="SM00060">
    <property type="entry name" value="FN3"/>
    <property type="match status" value="6"/>
</dbReference>
<dbReference type="SMART" id="SM00408">
    <property type="entry name" value="IGc2"/>
    <property type="match status" value="8"/>
</dbReference>
<dbReference type="Pfam" id="PF07679">
    <property type="entry name" value="I-set"/>
    <property type="match status" value="5"/>
</dbReference>
<evidence type="ECO:0000256" key="6">
    <source>
        <dbReference type="ARBA" id="ARBA00022889"/>
    </source>
</evidence>
<evidence type="ECO:0000256" key="14">
    <source>
        <dbReference type="ARBA" id="ARBA00034103"/>
    </source>
</evidence>
<feature type="domain" description="Fibronectin type-III" evidence="18">
    <location>
        <begin position="1326"/>
        <end position="1421"/>
    </location>
</feature>
<accession>A0AAV6VFS2</accession>
<feature type="domain" description="Ig-like" evidence="17">
    <location>
        <begin position="631"/>
        <end position="728"/>
    </location>
</feature>
<dbReference type="SMART" id="SM00409">
    <property type="entry name" value="IG"/>
    <property type="match status" value="8"/>
</dbReference>
<feature type="domain" description="Fibronectin type-III" evidence="18">
    <location>
        <begin position="938"/>
        <end position="1035"/>
    </location>
</feature>
<dbReference type="InterPro" id="IPR013106">
    <property type="entry name" value="Ig_V-set"/>
</dbReference>
<keyword evidence="10 16" id="KW-0472">Membrane</keyword>
<dbReference type="InterPro" id="IPR007110">
    <property type="entry name" value="Ig-like_dom"/>
</dbReference>
<feature type="transmembrane region" description="Helical" evidence="16">
    <location>
        <begin position="1444"/>
        <end position="1467"/>
    </location>
</feature>
<dbReference type="SUPFAM" id="SSF49265">
    <property type="entry name" value="Fibronectin type III"/>
    <property type="match status" value="3"/>
</dbReference>
<dbReference type="PROSITE" id="PS50835">
    <property type="entry name" value="IG_LIKE"/>
    <property type="match status" value="8"/>
</dbReference>
<keyword evidence="4" id="KW-0732">Signal</keyword>
<protein>
    <recommendedName>
        <fullName evidence="21">Down syndrome cell adhesion molecule-like protein Dscam2</fullName>
    </recommendedName>
</protein>
<feature type="domain" description="Ig-like" evidence="17">
    <location>
        <begin position="344"/>
        <end position="425"/>
    </location>
</feature>
<proteinExistence type="predicted"/>
<evidence type="ECO:0000259" key="18">
    <source>
        <dbReference type="PROSITE" id="PS50853"/>
    </source>
</evidence>
<evidence type="ECO:0000256" key="7">
    <source>
        <dbReference type="ARBA" id="ARBA00022902"/>
    </source>
</evidence>
<dbReference type="SUPFAM" id="SSF48726">
    <property type="entry name" value="Immunoglobulin"/>
    <property type="match status" value="7"/>
</dbReference>
<keyword evidence="12" id="KW-0325">Glycoprotein</keyword>
<dbReference type="PANTHER" id="PTHR44170">
    <property type="entry name" value="PROTEIN SIDEKICK"/>
    <property type="match status" value="1"/>
</dbReference>
<evidence type="ECO:0000256" key="11">
    <source>
        <dbReference type="ARBA" id="ARBA00023157"/>
    </source>
</evidence>
<dbReference type="GO" id="GO:0045202">
    <property type="term" value="C:synapse"/>
    <property type="evidence" value="ECO:0007669"/>
    <property type="project" value="UniProtKB-SubCell"/>
</dbReference>
<evidence type="ECO:0000256" key="5">
    <source>
        <dbReference type="ARBA" id="ARBA00022737"/>
    </source>
</evidence>
<dbReference type="InterPro" id="IPR003599">
    <property type="entry name" value="Ig_sub"/>
</dbReference>
<keyword evidence="2" id="KW-1003">Cell membrane</keyword>
<feature type="domain" description="Ig-like" evidence="17">
    <location>
        <begin position="62"/>
        <end position="150"/>
    </location>
</feature>
<evidence type="ECO:0000313" key="19">
    <source>
        <dbReference type="EMBL" id="KAG8194566.1"/>
    </source>
</evidence>
<gene>
    <name evidence="19" type="ORF">JTE90_013309</name>
</gene>
<evidence type="ECO:0000256" key="2">
    <source>
        <dbReference type="ARBA" id="ARBA00022475"/>
    </source>
</evidence>
<evidence type="ECO:0000259" key="17">
    <source>
        <dbReference type="PROSITE" id="PS50835"/>
    </source>
</evidence>
<feature type="domain" description="Ig-like" evidence="17">
    <location>
        <begin position="1135"/>
        <end position="1217"/>
    </location>
</feature>
<dbReference type="CDD" id="cd20956">
    <property type="entry name" value="IgI_4_Dscam"/>
    <property type="match status" value="1"/>
</dbReference>
<dbReference type="FunFam" id="2.60.40.10:FF:000324">
    <property type="entry name" value="Down syndrome cell adhesion molecule, isoform D"/>
    <property type="match status" value="1"/>
</dbReference>
<keyword evidence="11" id="KW-1015">Disulfide bond</keyword>
<evidence type="ECO:0000256" key="8">
    <source>
        <dbReference type="ARBA" id="ARBA00022989"/>
    </source>
</evidence>
<dbReference type="EMBL" id="JAFNEN010000102">
    <property type="protein sequence ID" value="KAG8194566.1"/>
    <property type="molecule type" value="Genomic_DNA"/>
</dbReference>
<evidence type="ECO:0000256" key="10">
    <source>
        <dbReference type="ARBA" id="ARBA00023136"/>
    </source>
</evidence>
<evidence type="ECO:0000256" key="9">
    <source>
        <dbReference type="ARBA" id="ARBA00023018"/>
    </source>
</evidence>
<feature type="domain" description="Fibronectin type-III" evidence="18">
    <location>
        <begin position="833"/>
        <end position="933"/>
    </location>
</feature>
<dbReference type="GO" id="GO:0030154">
    <property type="term" value="P:cell differentiation"/>
    <property type="evidence" value="ECO:0007669"/>
    <property type="project" value="UniProtKB-ARBA"/>
</dbReference>
<feature type="domain" description="Ig-like" evidence="17">
    <location>
        <begin position="533"/>
        <end position="626"/>
    </location>
</feature>
<dbReference type="Gene3D" id="2.60.40.10">
    <property type="entry name" value="Immunoglobulins"/>
    <property type="match status" value="15"/>
</dbReference>
<dbReference type="GO" id="GO:0007399">
    <property type="term" value="P:nervous system development"/>
    <property type="evidence" value="ECO:0007669"/>
    <property type="project" value="UniProtKB-KW"/>
</dbReference>
<dbReference type="FunFam" id="2.60.40.10:FF:000017">
    <property type="entry name" value="Down syndrome cell adhesion molecule b"/>
    <property type="match status" value="1"/>
</dbReference>
<dbReference type="Pfam" id="PF00041">
    <property type="entry name" value="fn3"/>
    <property type="match status" value="5"/>
</dbReference>
<keyword evidence="13" id="KW-0393">Immunoglobulin domain</keyword>
<name>A0AAV6VFS2_9ARAC</name>
<dbReference type="FunFam" id="2.60.40.10:FF:000093">
    <property type="entry name" value="Down syndrome cell adhesion molecule, isoform B"/>
    <property type="match status" value="1"/>
</dbReference>
<reference evidence="19 20" key="1">
    <citation type="journal article" date="2022" name="Nat. Ecol. Evol.">
        <title>A masculinizing supergene underlies an exaggerated male reproductive morph in a spider.</title>
        <authorList>
            <person name="Hendrickx F."/>
            <person name="De Corte Z."/>
            <person name="Sonet G."/>
            <person name="Van Belleghem S.M."/>
            <person name="Kostlbacher S."/>
            <person name="Vangestel C."/>
        </authorList>
    </citation>
    <scope>NUCLEOTIDE SEQUENCE [LARGE SCALE GENOMIC DNA]</scope>
    <source>
        <strain evidence="19">W744_W776</strain>
    </source>
</reference>
<dbReference type="InterPro" id="IPR003961">
    <property type="entry name" value="FN3_dom"/>
</dbReference>
<dbReference type="FunFam" id="2.60.40.10:FF:000104">
    <property type="entry name" value="Down syndrome cell adhesion molecule b"/>
    <property type="match status" value="1"/>
</dbReference>
<dbReference type="InterPro" id="IPR036179">
    <property type="entry name" value="Ig-like_dom_sf"/>
</dbReference>